<protein>
    <recommendedName>
        <fullName evidence="3">DUF4868 domain-containing protein</fullName>
    </recommendedName>
</protein>
<proteinExistence type="predicted"/>
<dbReference type="EMBL" id="CP011536">
    <property type="protein sequence ID" value="AKM51023.1"/>
    <property type="molecule type" value="Genomic_DNA"/>
</dbReference>
<dbReference type="AlphaFoldDB" id="A0A806T5G7"/>
<name>A0A806T5G7_LIMFE</name>
<dbReference type="InterPro" id="IPR032359">
    <property type="entry name" value="KwaB-like"/>
</dbReference>
<sequence length="302" mass="34994">MSTQKFDSAKLWDSFNFNRNSLMLHLTGRRYNGSLFSVTPTINKSIQEGIINLIEGQINYYNNQNLKQYDIVGSNDDTVEYADPNDFINELGEIFNSLKKPTAINNIDPNSFDFFTYEFKSANNESIYVFRKINRMKALKKGILGEIANGSFTKIKSSKLLGIDNAIDFIVIDDKIFIFHHISLERVLKLKDQFKDKAKDVLSNDEFAKKIRNFDKLKKRALENGNYVKRLAKLYENDGITMFLDKIDRTKNVIEQFNLDIEVSNGQLIYRDETQTGNFVNLMQDSYYKTLIGDQNGIDEKR</sequence>
<evidence type="ECO:0008006" key="3">
    <source>
        <dbReference type="Google" id="ProtNLM"/>
    </source>
</evidence>
<dbReference type="RefSeq" id="WP_021349257.1">
    <property type="nucleotide sequence ID" value="NZ_CP011536.1"/>
</dbReference>
<evidence type="ECO:0000313" key="1">
    <source>
        <dbReference type="EMBL" id="AKM51023.1"/>
    </source>
</evidence>
<organism evidence="1 2">
    <name type="scientific">Limosilactobacillus fermentum 3872</name>
    <dbReference type="NCBI Taxonomy" id="1381124"/>
    <lineage>
        <taxon>Bacteria</taxon>
        <taxon>Bacillati</taxon>
        <taxon>Bacillota</taxon>
        <taxon>Bacilli</taxon>
        <taxon>Lactobacillales</taxon>
        <taxon>Lactobacillaceae</taxon>
        <taxon>Limosilactobacillus</taxon>
    </lineage>
</organism>
<dbReference type="Pfam" id="PF16162">
    <property type="entry name" value="KwaB"/>
    <property type="match status" value="1"/>
</dbReference>
<reference evidence="1 2" key="2">
    <citation type="journal article" name="FEMS Microbiol. Lett.">
        <title>Lactobacillus fermentum 3872 genome sequencing reveals plasmid and chromosomal genes potentially involved in a probiotic activity.</title>
        <authorList>
            <person name="Lehri B."/>
            <person name="Seddon A.M."/>
            <person name="Karlyshev A.V."/>
        </authorList>
    </citation>
    <scope>NUCLEOTIDE SEQUENCE [LARGE SCALE GENOMIC DNA]</scope>
    <source>
        <strain evidence="1 2">3872</strain>
    </source>
</reference>
<dbReference type="Proteomes" id="UP000016629">
    <property type="component" value="Chromosome"/>
</dbReference>
<gene>
    <name evidence="1" type="ORF">N573_004530</name>
</gene>
<evidence type="ECO:0000313" key="2">
    <source>
        <dbReference type="Proteomes" id="UP000016629"/>
    </source>
</evidence>
<reference evidence="1 2" key="1">
    <citation type="journal article" date="2013" name="Genome Announc.">
        <title>Draft Genome Sequence of Lactobacillus fermentum Strain 3872.</title>
        <authorList>
            <person name="Karlyshev A.V."/>
            <person name="Raju K."/>
            <person name="Abramov V.M."/>
        </authorList>
    </citation>
    <scope>NUCLEOTIDE SEQUENCE [LARGE SCALE GENOMIC DNA]</scope>
    <source>
        <strain evidence="1 2">3872</strain>
    </source>
</reference>
<accession>A0A806T5G7</accession>